<dbReference type="PANTHER" id="PTHR11017">
    <property type="entry name" value="LEUCINE-RICH REPEAT-CONTAINING PROTEIN"/>
    <property type="match status" value="1"/>
</dbReference>
<dbReference type="InterPro" id="IPR044974">
    <property type="entry name" value="Disease_R_plants"/>
</dbReference>
<reference evidence="2" key="3">
    <citation type="submission" date="2020-12" db="UniProtKB">
        <authorList>
            <consortium name="EnsemblPlants"/>
        </authorList>
    </citation>
    <scope>IDENTIFICATION</scope>
</reference>
<dbReference type="GO" id="GO:0006952">
    <property type="term" value="P:defense response"/>
    <property type="evidence" value="ECO:0007669"/>
    <property type="project" value="InterPro"/>
</dbReference>
<feature type="domain" description="NB-ARC" evidence="1">
    <location>
        <begin position="2"/>
        <end position="77"/>
    </location>
</feature>
<dbReference type="Gene3D" id="1.10.8.430">
    <property type="entry name" value="Helical domain of apoptotic protease-activating factors"/>
    <property type="match status" value="1"/>
</dbReference>
<sequence length="124" mass="14041">MLKLFLKENKTILVFDNVNDQSQIEDVVLMDDIFASNGSTLIATTRDLKIIKHCGKEVCIVNIEELDEESSMKLFITHSCGQENLPNEVVEVGKNIVRACNGLLLSLKVMGAFLRENKRLKCWE</sequence>
<dbReference type="GO" id="GO:0043531">
    <property type="term" value="F:ADP binding"/>
    <property type="evidence" value="ECO:0007669"/>
    <property type="project" value="InterPro"/>
</dbReference>
<dbReference type="InterPro" id="IPR042197">
    <property type="entry name" value="Apaf_helical"/>
</dbReference>
<reference evidence="2 3" key="1">
    <citation type="journal article" date="2008" name="Science">
        <title>The Physcomitrella genome reveals evolutionary insights into the conquest of land by plants.</title>
        <authorList>
            <person name="Rensing S."/>
            <person name="Lang D."/>
            <person name="Zimmer A."/>
            <person name="Terry A."/>
            <person name="Salamov A."/>
            <person name="Shapiro H."/>
            <person name="Nishiyama T."/>
            <person name="Perroud P.-F."/>
            <person name="Lindquist E."/>
            <person name="Kamisugi Y."/>
            <person name="Tanahashi T."/>
            <person name="Sakakibara K."/>
            <person name="Fujita T."/>
            <person name="Oishi K."/>
            <person name="Shin-I T."/>
            <person name="Kuroki Y."/>
            <person name="Toyoda A."/>
            <person name="Suzuki Y."/>
            <person name="Hashimoto A."/>
            <person name="Yamaguchi K."/>
            <person name="Sugano A."/>
            <person name="Kohara Y."/>
            <person name="Fujiyama A."/>
            <person name="Anterola A."/>
            <person name="Aoki S."/>
            <person name="Ashton N."/>
            <person name="Barbazuk W.B."/>
            <person name="Barker E."/>
            <person name="Bennetzen J."/>
            <person name="Bezanilla M."/>
            <person name="Blankenship R."/>
            <person name="Cho S.H."/>
            <person name="Dutcher S."/>
            <person name="Estelle M."/>
            <person name="Fawcett J.A."/>
            <person name="Gundlach H."/>
            <person name="Hanada K."/>
            <person name="Heyl A."/>
            <person name="Hicks K.A."/>
            <person name="Hugh J."/>
            <person name="Lohr M."/>
            <person name="Mayer K."/>
            <person name="Melkozernov A."/>
            <person name="Murata T."/>
            <person name="Nelson D."/>
            <person name="Pils B."/>
            <person name="Prigge M."/>
            <person name="Reiss B."/>
            <person name="Renner T."/>
            <person name="Rombauts S."/>
            <person name="Rushton P."/>
            <person name="Sanderfoot A."/>
            <person name="Schween G."/>
            <person name="Shiu S.-H."/>
            <person name="Stueber K."/>
            <person name="Theodoulou F.L."/>
            <person name="Tu H."/>
            <person name="Van de Peer Y."/>
            <person name="Verrier P.J."/>
            <person name="Waters E."/>
            <person name="Wood A."/>
            <person name="Yang L."/>
            <person name="Cove D."/>
            <person name="Cuming A."/>
            <person name="Hasebe M."/>
            <person name="Lucas S."/>
            <person name="Mishler D.B."/>
            <person name="Reski R."/>
            <person name="Grigoriev I."/>
            <person name="Quatrano R.S."/>
            <person name="Boore J.L."/>
        </authorList>
    </citation>
    <scope>NUCLEOTIDE SEQUENCE [LARGE SCALE GENOMIC DNA]</scope>
    <source>
        <strain evidence="2 3">cv. Gransden 2004</strain>
    </source>
</reference>
<name>A0A7I3Z228_PHYPA</name>
<evidence type="ECO:0000259" key="1">
    <source>
        <dbReference type="Pfam" id="PF00931"/>
    </source>
</evidence>
<accession>A0A7I3Z228</accession>
<gene>
    <name evidence="2" type="primary">LOC112274066</name>
</gene>
<dbReference type="EnsemblPlants" id="Pp3c21_11820V3.2">
    <property type="protein sequence ID" value="PAC:32916881.CDS.1"/>
    <property type="gene ID" value="Pp3c21_11820"/>
</dbReference>
<evidence type="ECO:0000313" key="2">
    <source>
        <dbReference type="EnsemblPlants" id="PAC:32916881.CDS.1"/>
    </source>
</evidence>
<evidence type="ECO:0000313" key="3">
    <source>
        <dbReference type="Proteomes" id="UP000006727"/>
    </source>
</evidence>
<proteinExistence type="predicted"/>
<dbReference type="Proteomes" id="UP000006727">
    <property type="component" value="Chromosome 21"/>
</dbReference>
<dbReference type="SUPFAM" id="SSF52540">
    <property type="entry name" value="P-loop containing nucleoside triphosphate hydrolases"/>
    <property type="match status" value="1"/>
</dbReference>
<dbReference type="AlphaFoldDB" id="A0A7I3Z228"/>
<reference evidence="2 3" key="2">
    <citation type="journal article" date="2018" name="Plant J.">
        <title>The Physcomitrella patens chromosome-scale assembly reveals moss genome structure and evolution.</title>
        <authorList>
            <person name="Lang D."/>
            <person name="Ullrich K.K."/>
            <person name="Murat F."/>
            <person name="Fuchs J."/>
            <person name="Jenkins J."/>
            <person name="Haas F.B."/>
            <person name="Piednoel M."/>
            <person name="Gundlach H."/>
            <person name="Van Bel M."/>
            <person name="Meyberg R."/>
            <person name="Vives C."/>
            <person name="Morata J."/>
            <person name="Symeonidi A."/>
            <person name="Hiss M."/>
            <person name="Muchero W."/>
            <person name="Kamisugi Y."/>
            <person name="Saleh O."/>
            <person name="Blanc G."/>
            <person name="Decker E.L."/>
            <person name="van Gessel N."/>
            <person name="Grimwood J."/>
            <person name="Hayes R.D."/>
            <person name="Graham S.W."/>
            <person name="Gunter L.E."/>
            <person name="McDaniel S.F."/>
            <person name="Hoernstein S.N.W."/>
            <person name="Larsson A."/>
            <person name="Li F.W."/>
            <person name="Perroud P.F."/>
            <person name="Phillips J."/>
            <person name="Ranjan P."/>
            <person name="Rokshar D.S."/>
            <person name="Rothfels C.J."/>
            <person name="Schneider L."/>
            <person name="Shu S."/>
            <person name="Stevenson D.W."/>
            <person name="Thummler F."/>
            <person name="Tillich M."/>
            <person name="Villarreal Aguilar J.C."/>
            <person name="Widiez T."/>
            <person name="Wong G.K."/>
            <person name="Wymore A."/>
            <person name="Zhang Y."/>
            <person name="Zimmer A.D."/>
            <person name="Quatrano R.S."/>
            <person name="Mayer K.F.X."/>
            <person name="Goodstein D."/>
            <person name="Casacuberta J.M."/>
            <person name="Vandepoele K."/>
            <person name="Reski R."/>
            <person name="Cuming A.C."/>
            <person name="Tuskan G.A."/>
            <person name="Maumus F."/>
            <person name="Salse J."/>
            <person name="Schmutz J."/>
            <person name="Rensing S.A."/>
        </authorList>
    </citation>
    <scope>NUCLEOTIDE SEQUENCE [LARGE SCALE GENOMIC DNA]</scope>
    <source>
        <strain evidence="2 3">cv. Gransden 2004</strain>
    </source>
</reference>
<dbReference type="Gramene" id="Pp3c21_11820V3.2">
    <property type="protein sequence ID" value="PAC:32916881.CDS.1"/>
    <property type="gene ID" value="Pp3c21_11820"/>
</dbReference>
<dbReference type="Gene3D" id="3.40.50.300">
    <property type="entry name" value="P-loop containing nucleotide triphosphate hydrolases"/>
    <property type="match status" value="1"/>
</dbReference>
<protein>
    <recommendedName>
        <fullName evidence="1">NB-ARC domain-containing protein</fullName>
    </recommendedName>
</protein>
<dbReference type="EMBL" id="ABEU02000021">
    <property type="status" value="NOT_ANNOTATED_CDS"/>
    <property type="molecule type" value="Genomic_DNA"/>
</dbReference>
<keyword evidence="3" id="KW-1185">Reference proteome</keyword>
<dbReference type="PANTHER" id="PTHR11017:SF385">
    <property type="entry name" value="DISEASE RESISTANCE PROTEIN (TIR-NBS-LRR CLASS)-RELATED"/>
    <property type="match status" value="1"/>
</dbReference>
<dbReference type="InterPro" id="IPR027417">
    <property type="entry name" value="P-loop_NTPase"/>
</dbReference>
<dbReference type="InterPro" id="IPR002182">
    <property type="entry name" value="NB-ARC"/>
</dbReference>
<dbReference type="Pfam" id="PF00931">
    <property type="entry name" value="NB-ARC"/>
    <property type="match status" value="1"/>
</dbReference>
<organism evidence="2 3">
    <name type="scientific">Physcomitrium patens</name>
    <name type="common">Spreading-leaved earth moss</name>
    <name type="synonym">Physcomitrella patens</name>
    <dbReference type="NCBI Taxonomy" id="3218"/>
    <lineage>
        <taxon>Eukaryota</taxon>
        <taxon>Viridiplantae</taxon>
        <taxon>Streptophyta</taxon>
        <taxon>Embryophyta</taxon>
        <taxon>Bryophyta</taxon>
        <taxon>Bryophytina</taxon>
        <taxon>Bryopsida</taxon>
        <taxon>Funariidae</taxon>
        <taxon>Funariales</taxon>
        <taxon>Funariaceae</taxon>
        <taxon>Physcomitrium</taxon>
    </lineage>
</organism>